<dbReference type="RefSeq" id="WP_170037476.1">
    <property type="nucleotide sequence ID" value="NZ_JABDTL010000002.1"/>
</dbReference>
<evidence type="ECO:0000313" key="1">
    <source>
        <dbReference type="EMBL" id="MBB6069512.1"/>
    </source>
</evidence>
<dbReference type="EMBL" id="JACHIA010000002">
    <property type="protein sequence ID" value="MBB6069512.1"/>
    <property type="molecule type" value="Genomic_DNA"/>
</dbReference>
<evidence type="ECO:0000313" key="2">
    <source>
        <dbReference type="Proteomes" id="UP000582837"/>
    </source>
</evidence>
<dbReference type="Proteomes" id="UP000582837">
    <property type="component" value="Unassembled WGS sequence"/>
</dbReference>
<proteinExistence type="predicted"/>
<reference evidence="1 2" key="1">
    <citation type="submission" date="2020-08" db="EMBL/GenBank/DDBJ databases">
        <title>Genomic Encyclopedia of Type Strains, Phase IV (KMG-IV): sequencing the most valuable type-strain genomes for metagenomic binning, comparative biology and taxonomic classification.</title>
        <authorList>
            <person name="Goeker M."/>
        </authorList>
    </citation>
    <scope>NUCLEOTIDE SEQUENCE [LARGE SCALE GENOMIC DNA]</scope>
    <source>
        <strain evidence="1 2">DSM 29007</strain>
    </source>
</reference>
<dbReference type="AlphaFoldDB" id="A0A841GQ25"/>
<protein>
    <submittedName>
        <fullName evidence="1">Uncharacterized protein</fullName>
    </submittedName>
</protein>
<keyword evidence="2" id="KW-1185">Reference proteome</keyword>
<name>A0A841GQ25_9BACT</name>
<sequence>MIRLQIGSDEREDDDISEDWVNQQVRRRRNDEAQVCARVTLVTESLDFALSTAGCRGGSSSRASLTRKENEIVDLWTKCGLNDPEFQGGQLIAFLKQVRRIL</sequence>
<gene>
    <name evidence="1" type="ORF">HNQ61_001127</name>
</gene>
<comment type="caution">
    <text evidence="1">The sequence shown here is derived from an EMBL/GenBank/DDBJ whole genome shotgun (WGS) entry which is preliminary data.</text>
</comment>
<organism evidence="1 2">
    <name type="scientific">Longimicrobium terrae</name>
    <dbReference type="NCBI Taxonomy" id="1639882"/>
    <lineage>
        <taxon>Bacteria</taxon>
        <taxon>Pseudomonadati</taxon>
        <taxon>Gemmatimonadota</taxon>
        <taxon>Longimicrobiia</taxon>
        <taxon>Longimicrobiales</taxon>
        <taxon>Longimicrobiaceae</taxon>
        <taxon>Longimicrobium</taxon>
    </lineage>
</organism>
<accession>A0A841GQ25</accession>